<protein>
    <submittedName>
        <fullName evidence="1">Uncharacterized protein</fullName>
    </submittedName>
</protein>
<keyword evidence="2" id="KW-1185">Reference proteome</keyword>
<gene>
    <name evidence="1" type="ORF">JDV02_006970</name>
</gene>
<proteinExistence type="predicted"/>
<evidence type="ECO:0000313" key="1">
    <source>
        <dbReference type="EMBL" id="UNI20924.1"/>
    </source>
</evidence>
<dbReference type="GeneID" id="72068919"/>
<evidence type="ECO:0000313" key="2">
    <source>
        <dbReference type="Proteomes" id="UP000829364"/>
    </source>
</evidence>
<dbReference type="KEGG" id="ptkz:JDV02_006970"/>
<name>A0A9Q8QLG5_9HYPO</name>
<dbReference type="AlphaFoldDB" id="A0A9Q8QLG5"/>
<accession>A0A9Q8QLG5</accession>
<sequence length="139" mass="15349">MPLADWARMLLRSHTRRVRPPARAAAHPPGPAAQPTNWALVMACSFGYTSGQGAETLSPHLLRKAVSVGRRPVLSALLPRRSNNAPRVQIFFFINIVRDLSLPFFNLTIYFSFLQGQPRQIGQPAPVSLLPSCRAPPDI</sequence>
<organism evidence="1 2">
    <name type="scientific">Purpureocillium takamizusanense</name>
    <dbReference type="NCBI Taxonomy" id="2060973"/>
    <lineage>
        <taxon>Eukaryota</taxon>
        <taxon>Fungi</taxon>
        <taxon>Dikarya</taxon>
        <taxon>Ascomycota</taxon>
        <taxon>Pezizomycotina</taxon>
        <taxon>Sordariomycetes</taxon>
        <taxon>Hypocreomycetidae</taxon>
        <taxon>Hypocreales</taxon>
        <taxon>Ophiocordycipitaceae</taxon>
        <taxon>Purpureocillium</taxon>
    </lineage>
</organism>
<dbReference type="EMBL" id="CP086359">
    <property type="protein sequence ID" value="UNI20924.1"/>
    <property type="molecule type" value="Genomic_DNA"/>
</dbReference>
<dbReference type="RefSeq" id="XP_047844405.1">
    <property type="nucleotide sequence ID" value="XM_047988410.1"/>
</dbReference>
<reference evidence="1" key="1">
    <citation type="submission" date="2021-11" db="EMBL/GenBank/DDBJ databases">
        <title>Purpureocillium_takamizusanense_genome.</title>
        <authorList>
            <person name="Nguyen N.-H."/>
        </authorList>
    </citation>
    <scope>NUCLEOTIDE SEQUENCE</scope>
    <source>
        <strain evidence="1">PT3</strain>
    </source>
</reference>
<dbReference type="Proteomes" id="UP000829364">
    <property type="component" value="Chromosome 6"/>
</dbReference>